<evidence type="ECO:0000256" key="2">
    <source>
        <dbReference type="ARBA" id="ARBA00004496"/>
    </source>
</evidence>
<dbReference type="EMBL" id="JAVIJP010000060">
    <property type="protein sequence ID" value="KAL3622594.1"/>
    <property type="molecule type" value="Genomic_DNA"/>
</dbReference>
<dbReference type="Pfam" id="PF09811">
    <property type="entry name" value="Yae1_N"/>
    <property type="match status" value="1"/>
</dbReference>
<dbReference type="Proteomes" id="UP001632038">
    <property type="component" value="Unassembled WGS sequence"/>
</dbReference>
<proteinExistence type="predicted"/>
<sequence>MLVPSEVKTLHLFEARYIALLEEVERLEIGASVLIRGVGRVKILELKQCFILNPENPICYFEMGDQKIATQIQGGIANELYSEIVQSSNVELDRGSKTNENLHGKESDSGDLWYDDDDDDDGNETSNEHSIEKMNKGSDMEREWQMRHNQFHTIGYRDGLIAGKEAAAQEGFNIGFKNSVFAGYNWGLVRGITSAMACLPGGLKEKLVETEVARNKLNHLHETVQSLSTTDALKLFYEDQKRKSPNEKEIAKPSSTEAVSNHQDISVLENYHRQLESLISESPLLEGHLKVN</sequence>
<dbReference type="AlphaFoldDB" id="A0ABD3BZE5"/>
<feature type="domain" description="Essential protein Yae1 N-terminal" evidence="6">
    <location>
        <begin position="155"/>
        <end position="192"/>
    </location>
</feature>
<feature type="compositionally biased region" description="Basic and acidic residues" evidence="5">
    <location>
        <begin position="94"/>
        <end position="108"/>
    </location>
</feature>
<feature type="compositionally biased region" description="Basic and acidic residues" evidence="5">
    <location>
        <begin position="126"/>
        <end position="139"/>
    </location>
</feature>
<comment type="subcellular location">
    <subcellularLocation>
        <location evidence="2">Cytoplasm</location>
    </subcellularLocation>
    <subcellularLocation>
        <location evidence="1">Nucleus</location>
    </subcellularLocation>
</comment>
<dbReference type="InterPro" id="IPR019191">
    <property type="entry name" value="Essential_protein_Yae1_N"/>
</dbReference>
<dbReference type="InterPro" id="IPR038881">
    <property type="entry name" value="Yae1-like"/>
</dbReference>
<dbReference type="GO" id="GO:0005737">
    <property type="term" value="C:cytoplasm"/>
    <property type="evidence" value="ECO:0007669"/>
    <property type="project" value="UniProtKB-SubCell"/>
</dbReference>
<feature type="compositionally biased region" description="Acidic residues" evidence="5">
    <location>
        <begin position="113"/>
        <end position="123"/>
    </location>
</feature>
<feature type="region of interest" description="Disordered" evidence="5">
    <location>
        <begin position="94"/>
        <end position="139"/>
    </location>
</feature>
<dbReference type="GO" id="GO:0005634">
    <property type="term" value="C:nucleus"/>
    <property type="evidence" value="ECO:0007669"/>
    <property type="project" value="UniProtKB-SubCell"/>
</dbReference>
<keyword evidence="3" id="KW-0963">Cytoplasm</keyword>
<keyword evidence="4" id="KW-0539">Nucleus</keyword>
<evidence type="ECO:0000313" key="7">
    <source>
        <dbReference type="EMBL" id="KAL3622594.1"/>
    </source>
</evidence>
<reference evidence="8" key="1">
    <citation type="journal article" date="2024" name="IScience">
        <title>Strigolactones Initiate the Formation of Haustorium-like Structures in Castilleja.</title>
        <authorList>
            <person name="Buerger M."/>
            <person name="Peterson D."/>
            <person name="Chory J."/>
        </authorList>
    </citation>
    <scope>NUCLEOTIDE SEQUENCE [LARGE SCALE GENOMIC DNA]</scope>
</reference>
<name>A0ABD3BZE5_9LAMI</name>
<evidence type="ECO:0000256" key="4">
    <source>
        <dbReference type="ARBA" id="ARBA00023242"/>
    </source>
</evidence>
<evidence type="ECO:0000256" key="1">
    <source>
        <dbReference type="ARBA" id="ARBA00004123"/>
    </source>
</evidence>
<comment type="caution">
    <text evidence="7">The sequence shown here is derived from an EMBL/GenBank/DDBJ whole genome shotgun (WGS) entry which is preliminary data.</text>
</comment>
<organism evidence="7 8">
    <name type="scientific">Castilleja foliolosa</name>
    <dbReference type="NCBI Taxonomy" id="1961234"/>
    <lineage>
        <taxon>Eukaryota</taxon>
        <taxon>Viridiplantae</taxon>
        <taxon>Streptophyta</taxon>
        <taxon>Embryophyta</taxon>
        <taxon>Tracheophyta</taxon>
        <taxon>Spermatophyta</taxon>
        <taxon>Magnoliopsida</taxon>
        <taxon>eudicotyledons</taxon>
        <taxon>Gunneridae</taxon>
        <taxon>Pentapetalae</taxon>
        <taxon>asterids</taxon>
        <taxon>lamiids</taxon>
        <taxon>Lamiales</taxon>
        <taxon>Orobanchaceae</taxon>
        <taxon>Pedicularideae</taxon>
        <taxon>Castillejinae</taxon>
        <taxon>Castilleja</taxon>
    </lineage>
</organism>
<gene>
    <name evidence="7" type="ORF">CASFOL_034005</name>
</gene>
<evidence type="ECO:0000313" key="8">
    <source>
        <dbReference type="Proteomes" id="UP001632038"/>
    </source>
</evidence>
<dbReference type="PANTHER" id="PTHR18829:SF0">
    <property type="entry name" value="PROTEIN YAE1 HOMOLOG"/>
    <property type="match status" value="1"/>
</dbReference>
<evidence type="ECO:0000256" key="5">
    <source>
        <dbReference type="SAM" id="MobiDB-lite"/>
    </source>
</evidence>
<evidence type="ECO:0000259" key="6">
    <source>
        <dbReference type="Pfam" id="PF09811"/>
    </source>
</evidence>
<evidence type="ECO:0000256" key="3">
    <source>
        <dbReference type="ARBA" id="ARBA00022490"/>
    </source>
</evidence>
<keyword evidence="8" id="KW-1185">Reference proteome</keyword>
<protein>
    <recommendedName>
        <fullName evidence="6">Essential protein Yae1 N-terminal domain-containing protein</fullName>
    </recommendedName>
</protein>
<dbReference type="PANTHER" id="PTHR18829">
    <property type="entry name" value="PROTEIN YAE1 HOMOLOG"/>
    <property type="match status" value="1"/>
</dbReference>
<accession>A0ABD3BZE5</accession>